<dbReference type="InterPro" id="IPR050563">
    <property type="entry name" value="4-hydroxybenzoyl-CoA_TE"/>
</dbReference>
<dbReference type="PANTHER" id="PTHR31793">
    <property type="entry name" value="4-HYDROXYBENZOYL-COA THIOESTERASE FAMILY MEMBER"/>
    <property type="match status" value="1"/>
</dbReference>
<dbReference type="SUPFAM" id="SSF54637">
    <property type="entry name" value="Thioesterase/thiol ester dehydrase-isomerase"/>
    <property type="match status" value="1"/>
</dbReference>
<proteinExistence type="predicted"/>
<dbReference type="AlphaFoldDB" id="A0A368U2N5"/>
<evidence type="ECO:0000313" key="2">
    <source>
        <dbReference type="Proteomes" id="UP000252405"/>
    </source>
</evidence>
<dbReference type="Gene3D" id="3.10.129.10">
    <property type="entry name" value="Hotdog Thioesterase"/>
    <property type="match status" value="1"/>
</dbReference>
<name>A0A368U2N5_9GAMM</name>
<evidence type="ECO:0000313" key="1">
    <source>
        <dbReference type="EMBL" id="RCV91305.1"/>
    </source>
</evidence>
<dbReference type="InterPro" id="IPR029069">
    <property type="entry name" value="HotDog_dom_sf"/>
</dbReference>
<gene>
    <name evidence="1" type="ORF">DU505_03130</name>
</gene>
<dbReference type="Proteomes" id="UP000252405">
    <property type="component" value="Unassembled WGS sequence"/>
</dbReference>
<reference evidence="1 2" key="1">
    <citation type="submission" date="2018-07" db="EMBL/GenBank/DDBJ databases">
        <title>Halomonas montanilacus sp. nov., isolated from Lake Pengyan on Tibetan Plateau.</title>
        <authorList>
            <person name="Lu H."/>
            <person name="Xing P."/>
            <person name="Wu Q."/>
        </authorList>
    </citation>
    <scope>NUCLEOTIDE SEQUENCE [LARGE SCALE GENOMIC DNA]</scope>
    <source>
        <strain evidence="1 2">PYC7W</strain>
    </source>
</reference>
<dbReference type="GO" id="GO:0047617">
    <property type="term" value="F:fatty acyl-CoA hydrolase activity"/>
    <property type="evidence" value="ECO:0007669"/>
    <property type="project" value="TreeGrafter"/>
</dbReference>
<protein>
    <submittedName>
        <fullName evidence="1">Acyl-CoA thioesterase</fullName>
    </submittedName>
</protein>
<comment type="caution">
    <text evidence="1">The sequence shown here is derived from an EMBL/GenBank/DDBJ whole genome shotgun (WGS) entry which is preliminary data.</text>
</comment>
<dbReference type="PANTHER" id="PTHR31793:SF24">
    <property type="entry name" value="LONG-CHAIN ACYL-COA THIOESTERASE FADM"/>
    <property type="match status" value="1"/>
</dbReference>
<sequence>MNEGFTSRRKVRFEHCDPAGIVFYPRYLEMINAVVEDWFDDTMGIGFNQLVESGRGVPTVSLETEFNAPSRLGESLTFHLVPQTVGRTSLKLDITATCIDQRRLTAQVTLVLIDLTTGRPLPWPDAMRQHFLLNGT</sequence>
<keyword evidence="2" id="KW-1185">Reference proteome</keyword>
<dbReference type="EMBL" id="QPII01000002">
    <property type="protein sequence ID" value="RCV91305.1"/>
    <property type="molecule type" value="Genomic_DNA"/>
</dbReference>
<dbReference type="OrthoDB" id="21822at2"/>
<dbReference type="Pfam" id="PF13279">
    <property type="entry name" value="4HBT_2"/>
    <property type="match status" value="1"/>
</dbReference>
<dbReference type="CDD" id="cd00586">
    <property type="entry name" value="4HBT"/>
    <property type="match status" value="1"/>
</dbReference>
<organism evidence="1 2">
    <name type="scientific">Billgrantia montanilacus</name>
    <dbReference type="NCBI Taxonomy" id="2282305"/>
    <lineage>
        <taxon>Bacteria</taxon>
        <taxon>Pseudomonadati</taxon>
        <taxon>Pseudomonadota</taxon>
        <taxon>Gammaproteobacteria</taxon>
        <taxon>Oceanospirillales</taxon>
        <taxon>Halomonadaceae</taxon>
        <taxon>Billgrantia</taxon>
    </lineage>
</organism>
<accession>A0A368U2N5</accession>